<dbReference type="RefSeq" id="WP_180153471.1">
    <property type="nucleotide sequence ID" value="NZ_JACCEM010000001.1"/>
</dbReference>
<reference evidence="7 8" key="1">
    <citation type="submission" date="2020-07" db="EMBL/GenBank/DDBJ databases">
        <title>Taxonomic revisions and descriptions of new bacterial species based on genomic comparisons in the high-G+C-content subgroup of the family Alcaligenaceae.</title>
        <authorList>
            <person name="Szabo A."/>
            <person name="Felfoldi T."/>
        </authorList>
    </citation>
    <scope>NUCLEOTIDE SEQUENCE [LARGE SCALE GENOMIC DNA]</scope>
    <source>
        <strain evidence="7 8">LMG 24012</strain>
    </source>
</reference>
<evidence type="ECO:0000256" key="2">
    <source>
        <dbReference type="ARBA" id="ARBA00022898"/>
    </source>
</evidence>
<evidence type="ECO:0000313" key="7">
    <source>
        <dbReference type="EMBL" id="NYT48181.1"/>
    </source>
</evidence>
<dbReference type="GO" id="GO:0003677">
    <property type="term" value="F:DNA binding"/>
    <property type="evidence" value="ECO:0007669"/>
    <property type="project" value="UniProtKB-KW"/>
</dbReference>
<sequence length="462" mass="49408">MDDWIDGIQIRGRPKHAALTAAILDAIESGKLGSGVQLPTQRDLAARLGMSVQTVSNCYQELQRRGVVSSVVGRGSFVTARAAAAGSFLAAPGTGDDIDLSVVQGIYTEAHETAARQLMQALSQEDNSTWMYPSRPVAGLVRHRDIAAGWLNARGICASTENLIITNGATQAIFLALAAVGRPGDTVLTEHLTENGIIGAANVLGLKLRGLPTDHEGVLPDAFDAACSQFKVAALVWVPTFGNPIGHLASLARREQIAAIAQRHGVAVIEDEVYRPLLSDSLPSISELVPELGFTVTSMTKSVMTGLRVGYLVAPHLFCLRIAGILRAVSWNTAPLMAEIAYSWMFDGTAARLIEVQRRELRARNAILYEELSAHLTTRHELSPTAWLNVPASWTEDSLIGVLRERGVLVTGSRPFAVDPPSRQEGIRIGLAGAVTQAGLRAGLQTIAATMEQLPTLSNVRV</sequence>
<dbReference type="Pfam" id="PF00155">
    <property type="entry name" value="Aminotran_1_2"/>
    <property type="match status" value="1"/>
</dbReference>
<proteinExistence type="inferred from homology"/>
<keyword evidence="7" id="KW-0032">Aminotransferase</keyword>
<evidence type="ECO:0000256" key="4">
    <source>
        <dbReference type="ARBA" id="ARBA00023125"/>
    </source>
</evidence>
<dbReference type="InterPro" id="IPR036388">
    <property type="entry name" value="WH-like_DNA-bd_sf"/>
</dbReference>
<accession>A0A853G020</accession>
<dbReference type="InterPro" id="IPR036390">
    <property type="entry name" value="WH_DNA-bd_sf"/>
</dbReference>
<dbReference type="SUPFAM" id="SSF53383">
    <property type="entry name" value="PLP-dependent transferases"/>
    <property type="match status" value="1"/>
</dbReference>
<dbReference type="CDD" id="cd00609">
    <property type="entry name" value="AAT_like"/>
    <property type="match status" value="1"/>
</dbReference>
<dbReference type="Gene3D" id="3.40.640.10">
    <property type="entry name" value="Type I PLP-dependent aspartate aminotransferase-like (Major domain)"/>
    <property type="match status" value="1"/>
</dbReference>
<gene>
    <name evidence="7" type="ORF">H0A72_02550</name>
</gene>
<evidence type="ECO:0000256" key="5">
    <source>
        <dbReference type="ARBA" id="ARBA00023163"/>
    </source>
</evidence>
<dbReference type="InterPro" id="IPR000524">
    <property type="entry name" value="Tscrpt_reg_HTH_GntR"/>
</dbReference>
<dbReference type="GO" id="GO:0030170">
    <property type="term" value="F:pyridoxal phosphate binding"/>
    <property type="evidence" value="ECO:0007669"/>
    <property type="project" value="InterPro"/>
</dbReference>
<dbReference type="SUPFAM" id="SSF46785">
    <property type="entry name" value="Winged helix' DNA-binding domain"/>
    <property type="match status" value="1"/>
</dbReference>
<dbReference type="PANTHER" id="PTHR46577:SF1">
    <property type="entry name" value="HTH-TYPE TRANSCRIPTIONAL REGULATORY PROTEIN GABR"/>
    <property type="match status" value="1"/>
</dbReference>
<keyword evidence="2" id="KW-0663">Pyridoxal phosphate</keyword>
<dbReference type="AlphaFoldDB" id="A0A853G020"/>
<dbReference type="Gene3D" id="1.10.10.10">
    <property type="entry name" value="Winged helix-like DNA-binding domain superfamily/Winged helix DNA-binding domain"/>
    <property type="match status" value="1"/>
</dbReference>
<evidence type="ECO:0000313" key="8">
    <source>
        <dbReference type="Proteomes" id="UP000559809"/>
    </source>
</evidence>
<keyword evidence="7" id="KW-0808">Transferase</keyword>
<dbReference type="SMART" id="SM00345">
    <property type="entry name" value="HTH_GNTR"/>
    <property type="match status" value="1"/>
</dbReference>
<evidence type="ECO:0000256" key="1">
    <source>
        <dbReference type="ARBA" id="ARBA00005384"/>
    </source>
</evidence>
<dbReference type="InterPro" id="IPR015424">
    <property type="entry name" value="PyrdxlP-dep_Trfase"/>
</dbReference>
<dbReference type="Gene3D" id="3.90.1150.10">
    <property type="entry name" value="Aspartate Aminotransferase, domain 1"/>
    <property type="match status" value="1"/>
</dbReference>
<dbReference type="PROSITE" id="PS50949">
    <property type="entry name" value="HTH_GNTR"/>
    <property type="match status" value="1"/>
</dbReference>
<keyword evidence="3" id="KW-0805">Transcription regulation</keyword>
<dbReference type="InterPro" id="IPR015421">
    <property type="entry name" value="PyrdxlP-dep_Trfase_major"/>
</dbReference>
<comment type="caution">
    <text evidence="7">The sequence shown here is derived from an EMBL/GenBank/DDBJ whole genome shotgun (WGS) entry which is preliminary data.</text>
</comment>
<dbReference type="InterPro" id="IPR015422">
    <property type="entry name" value="PyrdxlP-dep_Trfase_small"/>
</dbReference>
<feature type="domain" description="HTH gntR-type" evidence="6">
    <location>
        <begin position="13"/>
        <end position="81"/>
    </location>
</feature>
<dbReference type="InterPro" id="IPR012318">
    <property type="entry name" value="HTH_CRP"/>
</dbReference>
<evidence type="ECO:0000256" key="3">
    <source>
        <dbReference type="ARBA" id="ARBA00023015"/>
    </source>
</evidence>
<dbReference type="InterPro" id="IPR051446">
    <property type="entry name" value="HTH_trans_reg/aminotransferase"/>
</dbReference>
<dbReference type="SMART" id="SM00419">
    <property type="entry name" value="HTH_CRP"/>
    <property type="match status" value="1"/>
</dbReference>
<keyword evidence="8" id="KW-1185">Reference proteome</keyword>
<dbReference type="GO" id="GO:0008483">
    <property type="term" value="F:transaminase activity"/>
    <property type="evidence" value="ECO:0007669"/>
    <property type="project" value="UniProtKB-KW"/>
</dbReference>
<dbReference type="Proteomes" id="UP000559809">
    <property type="component" value="Unassembled WGS sequence"/>
</dbReference>
<organism evidence="7 8">
    <name type="scientific">Parapusillimonas granuli</name>
    <dbReference type="NCBI Taxonomy" id="380911"/>
    <lineage>
        <taxon>Bacteria</taxon>
        <taxon>Pseudomonadati</taxon>
        <taxon>Pseudomonadota</taxon>
        <taxon>Betaproteobacteria</taxon>
        <taxon>Burkholderiales</taxon>
        <taxon>Alcaligenaceae</taxon>
        <taxon>Parapusillimonas</taxon>
    </lineage>
</organism>
<dbReference type="GO" id="GO:0003700">
    <property type="term" value="F:DNA-binding transcription factor activity"/>
    <property type="evidence" value="ECO:0007669"/>
    <property type="project" value="InterPro"/>
</dbReference>
<name>A0A853G020_9BURK</name>
<protein>
    <submittedName>
        <fullName evidence="7">PLP-dependent aminotransferase family protein</fullName>
    </submittedName>
</protein>
<keyword evidence="5" id="KW-0804">Transcription</keyword>
<dbReference type="PANTHER" id="PTHR46577">
    <property type="entry name" value="HTH-TYPE TRANSCRIPTIONAL REGULATORY PROTEIN GABR"/>
    <property type="match status" value="1"/>
</dbReference>
<dbReference type="InterPro" id="IPR004839">
    <property type="entry name" value="Aminotransferase_I/II_large"/>
</dbReference>
<dbReference type="CDD" id="cd07377">
    <property type="entry name" value="WHTH_GntR"/>
    <property type="match status" value="1"/>
</dbReference>
<evidence type="ECO:0000259" key="6">
    <source>
        <dbReference type="PROSITE" id="PS50949"/>
    </source>
</evidence>
<dbReference type="EMBL" id="JACCEM010000001">
    <property type="protein sequence ID" value="NYT48181.1"/>
    <property type="molecule type" value="Genomic_DNA"/>
</dbReference>
<comment type="similarity">
    <text evidence="1">In the C-terminal section; belongs to the class-I pyridoxal-phosphate-dependent aminotransferase family.</text>
</comment>
<dbReference type="Pfam" id="PF00392">
    <property type="entry name" value="GntR"/>
    <property type="match status" value="1"/>
</dbReference>
<keyword evidence="4" id="KW-0238">DNA-binding</keyword>